<gene>
    <name evidence="3" type="ORF">GIL414_LOCUS78052</name>
</gene>
<evidence type="ECO:0000259" key="2">
    <source>
        <dbReference type="Pfam" id="PF02932"/>
    </source>
</evidence>
<protein>
    <recommendedName>
        <fullName evidence="2">Neurotransmitter-gated ion-channel transmembrane domain-containing protein</fullName>
    </recommendedName>
</protein>
<dbReference type="GO" id="GO:0006811">
    <property type="term" value="P:monoatomic ion transport"/>
    <property type="evidence" value="ECO:0007669"/>
    <property type="project" value="InterPro"/>
</dbReference>
<dbReference type="InterPro" id="IPR038050">
    <property type="entry name" value="Neuro_actylchol_rec"/>
</dbReference>
<evidence type="ECO:0000313" key="4">
    <source>
        <dbReference type="Proteomes" id="UP000681720"/>
    </source>
</evidence>
<comment type="caution">
    <text evidence="3">The sequence shown here is derived from an EMBL/GenBank/DDBJ whole genome shotgun (WGS) entry which is preliminary data.</text>
</comment>
<dbReference type="Gene3D" id="1.20.58.390">
    <property type="entry name" value="Neurotransmitter-gated ion-channel transmembrane domain"/>
    <property type="match status" value="1"/>
</dbReference>
<dbReference type="InterPro" id="IPR036719">
    <property type="entry name" value="Neuro-gated_channel_TM_sf"/>
</dbReference>
<dbReference type="PROSITE" id="PS00018">
    <property type="entry name" value="EF_HAND_1"/>
    <property type="match status" value="1"/>
</dbReference>
<proteinExistence type="predicted"/>
<sequence>MMNHSDDKNVDISNHHDEQLELKQRNITKKKHHHHHHSRHSSKRRHQQNINQSSTTDDDDDNNLTADELDILLTKEAYEAAEDLSFIANHMRSACHYEGIRDDWKYIASVIDRLQLFIFFAVTALGTLKILFDAPDILKVIDQNALLKKWDPKFGTNS</sequence>
<dbReference type="Proteomes" id="UP000681720">
    <property type="component" value="Unassembled WGS sequence"/>
</dbReference>
<name>A0A8S3IXK9_9BILA</name>
<reference evidence="3" key="1">
    <citation type="submission" date="2021-02" db="EMBL/GenBank/DDBJ databases">
        <authorList>
            <person name="Nowell W R."/>
        </authorList>
    </citation>
    <scope>NUCLEOTIDE SEQUENCE</scope>
</reference>
<feature type="domain" description="Neurotransmitter-gated ion-channel transmembrane" evidence="2">
    <location>
        <begin position="22"/>
        <end position="130"/>
    </location>
</feature>
<accession>A0A8S3IXK9</accession>
<evidence type="ECO:0000256" key="1">
    <source>
        <dbReference type="SAM" id="MobiDB-lite"/>
    </source>
</evidence>
<dbReference type="GO" id="GO:0016020">
    <property type="term" value="C:membrane"/>
    <property type="evidence" value="ECO:0007669"/>
    <property type="project" value="InterPro"/>
</dbReference>
<organism evidence="3 4">
    <name type="scientific">Rotaria magnacalcarata</name>
    <dbReference type="NCBI Taxonomy" id="392030"/>
    <lineage>
        <taxon>Eukaryota</taxon>
        <taxon>Metazoa</taxon>
        <taxon>Spiralia</taxon>
        <taxon>Gnathifera</taxon>
        <taxon>Rotifera</taxon>
        <taxon>Eurotatoria</taxon>
        <taxon>Bdelloidea</taxon>
        <taxon>Philodinida</taxon>
        <taxon>Philodinidae</taxon>
        <taxon>Rotaria</taxon>
    </lineage>
</organism>
<feature type="compositionally biased region" description="Basic residues" evidence="1">
    <location>
        <begin position="27"/>
        <end position="47"/>
    </location>
</feature>
<dbReference type="EMBL" id="CAJOBJ010349035">
    <property type="protein sequence ID" value="CAF5205680.1"/>
    <property type="molecule type" value="Genomic_DNA"/>
</dbReference>
<feature type="region of interest" description="Disordered" evidence="1">
    <location>
        <begin position="27"/>
        <end position="62"/>
    </location>
</feature>
<dbReference type="AlphaFoldDB" id="A0A8S3IXK9"/>
<dbReference type="SUPFAM" id="SSF90112">
    <property type="entry name" value="Neurotransmitter-gated ion-channel transmembrane pore"/>
    <property type="match status" value="1"/>
</dbReference>
<evidence type="ECO:0000313" key="3">
    <source>
        <dbReference type="EMBL" id="CAF5205680.1"/>
    </source>
</evidence>
<dbReference type="InterPro" id="IPR018247">
    <property type="entry name" value="EF_Hand_1_Ca_BS"/>
</dbReference>
<dbReference type="InterPro" id="IPR006029">
    <property type="entry name" value="Neurotrans-gated_channel_TM"/>
</dbReference>
<dbReference type="Pfam" id="PF02932">
    <property type="entry name" value="Neur_chan_memb"/>
    <property type="match status" value="1"/>
</dbReference>